<evidence type="ECO:0000313" key="2">
    <source>
        <dbReference type="EMBL" id="REC53599.1"/>
    </source>
</evidence>
<dbReference type="RefSeq" id="WP_115950677.1">
    <property type="nucleotide sequence ID" value="NZ_QNVS01000040.1"/>
</dbReference>
<dbReference type="SUPFAM" id="SSF50156">
    <property type="entry name" value="PDZ domain-like"/>
    <property type="match status" value="1"/>
</dbReference>
<dbReference type="InterPro" id="IPR021109">
    <property type="entry name" value="Peptidase_aspartic_dom_sf"/>
</dbReference>
<protein>
    <recommendedName>
        <fullName evidence="1">PDZ domain-containing protein</fullName>
    </recommendedName>
</protein>
<dbReference type="SMART" id="SM00228">
    <property type="entry name" value="PDZ"/>
    <property type="match status" value="1"/>
</dbReference>
<feature type="domain" description="PDZ" evidence="1">
    <location>
        <begin position="308"/>
        <end position="377"/>
    </location>
</feature>
<dbReference type="EMBL" id="QNVS01000040">
    <property type="protein sequence ID" value="REC53599.1"/>
    <property type="molecule type" value="Genomic_DNA"/>
</dbReference>
<evidence type="ECO:0000259" key="1">
    <source>
        <dbReference type="SMART" id="SM00228"/>
    </source>
</evidence>
<dbReference type="Gene3D" id="2.30.42.10">
    <property type="match status" value="1"/>
</dbReference>
<reference evidence="2 3" key="1">
    <citation type="journal article" date="2006" name="Int. J. Syst. Evol. Microbiol.">
        <title>Chryseobacterium piscium sp. nov., isolated from fish of the South Atlantic Ocean off South Africa.</title>
        <authorList>
            <person name="de Beer H."/>
            <person name="Hugo C.J."/>
            <person name="Jooste P.J."/>
            <person name="Vancanneyt M."/>
            <person name="Coenye T."/>
            <person name="Vandamme P."/>
        </authorList>
    </citation>
    <scope>NUCLEOTIDE SEQUENCE [LARGE SCALE GENOMIC DNA]</scope>
    <source>
        <strain evidence="2 3">CCUG 51923</strain>
    </source>
</reference>
<dbReference type="InterPro" id="IPR036034">
    <property type="entry name" value="PDZ_sf"/>
</dbReference>
<dbReference type="Proteomes" id="UP000256512">
    <property type="component" value="Unassembled WGS sequence"/>
</dbReference>
<dbReference type="Pfam" id="PF13180">
    <property type="entry name" value="PDZ_2"/>
    <property type="match status" value="1"/>
</dbReference>
<gene>
    <name evidence="2" type="ORF">DRF62_12830</name>
</gene>
<dbReference type="SUPFAM" id="SSF50630">
    <property type="entry name" value="Acid proteases"/>
    <property type="match status" value="1"/>
</dbReference>
<proteinExistence type="predicted"/>
<dbReference type="Gene3D" id="2.40.70.10">
    <property type="entry name" value="Acid Proteases"/>
    <property type="match status" value="2"/>
</dbReference>
<accession>A0A3D9BJA4</accession>
<keyword evidence="3" id="KW-1185">Reference proteome</keyword>
<dbReference type="PROSITE" id="PS51257">
    <property type="entry name" value="PROKAR_LIPOPROTEIN"/>
    <property type="match status" value="1"/>
</dbReference>
<organism evidence="2 3">
    <name type="scientific">Chryseobacterium piscium</name>
    <dbReference type="NCBI Taxonomy" id="333702"/>
    <lineage>
        <taxon>Bacteria</taxon>
        <taxon>Pseudomonadati</taxon>
        <taxon>Bacteroidota</taxon>
        <taxon>Flavobacteriia</taxon>
        <taxon>Flavobacteriales</taxon>
        <taxon>Weeksellaceae</taxon>
        <taxon>Chryseobacterium group</taxon>
        <taxon>Chryseobacterium</taxon>
    </lineage>
</organism>
<name>A0A3D9BJA4_9FLAO</name>
<evidence type="ECO:0000313" key="3">
    <source>
        <dbReference type="Proteomes" id="UP000256512"/>
    </source>
</evidence>
<dbReference type="AlphaFoldDB" id="A0A3D9BJA4"/>
<sequence length="394" mass="45730">MTKLSILMIFSLLLLSCSKNIYQQKEQYIKFKNTGRHISINLKINQYDEGNFYFDTGSPWLFIDSTFYKNQKMSFNHFSESENAGVGNNPVKMTRILDTIEFSIIDNTFFSKYNMIHNLKKTLGKNIDGIVGFSNFGNTPFEVDYITQKIILNPTINDSYQEVAIKFDGNYMYLPMEFILNNGTTIKGDFIIDTGSYKTILTSEFSDNKDILNNKKVNYINNGGVSGLHMGCSLFASEVKFDKFKLTDYQIDVSNDSIGALSKNKNYIGIIGNDMLDNFDIIYHPTQYKIWVKPNESFNKPSDDLYKSFILIETEDVNKDWSVGSIYEESDAYKKGLRHNDEIIEINNKSVKKLNIENFAYKLKPNQKLKLKVKRQNEYFEIDTYLNIFLKREE</sequence>
<dbReference type="InterPro" id="IPR001478">
    <property type="entry name" value="PDZ"/>
</dbReference>
<comment type="caution">
    <text evidence="2">The sequence shown here is derived from an EMBL/GenBank/DDBJ whole genome shotgun (WGS) entry which is preliminary data.</text>
</comment>